<gene>
    <name evidence="1" type="ORF">TMPK1_29280</name>
</gene>
<reference evidence="1" key="1">
    <citation type="submission" date="2021-02" db="EMBL/GenBank/DDBJ databases">
        <title>Genome sequence of Rhodospirillales sp. strain TMPK1 isolated from soil.</title>
        <authorList>
            <person name="Nakai R."/>
            <person name="Kusada H."/>
            <person name="Tamaki H."/>
        </authorList>
    </citation>
    <scope>NUCLEOTIDE SEQUENCE</scope>
    <source>
        <strain evidence="1">TMPK1</strain>
    </source>
</reference>
<dbReference type="AlphaFoldDB" id="A0A8S8XFF0"/>
<evidence type="ECO:0000313" key="1">
    <source>
        <dbReference type="EMBL" id="GIL40691.1"/>
    </source>
</evidence>
<dbReference type="RefSeq" id="WP_420243862.1">
    <property type="nucleotide sequence ID" value="NZ_BOPV01000001.1"/>
</dbReference>
<sequence>MESFRPSAQIAVEYLDVRSGGRERVNVGSLHLAKEIADELAAIGARPVVQVFGPNGWEAVQID</sequence>
<dbReference type="Proteomes" id="UP000681075">
    <property type="component" value="Unassembled WGS sequence"/>
</dbReference>
<evidence type="ECO:0000313" key="2">
    <source>
        <dbReference type="Proteomes" id="UP000681075"/>
    </source>
</evidence>
<organism evidence="1 2">
    <name type="scientific">Roseiterribacter gracilis</name>
    <dbReference type="NCBI Taxonomy" id="2812848"/>
    <lineage>
        <taxon>Bacteria</taxon>
        <taxon>Pseudomonadati</taxon>
        <taxon>Pseudomonadota</taxon>
        <taxon>Alphaproteobacteria</taxon>
        <taxon>Rhodospirillales</taxon>
        <taxon>Roseiterribacteraceae</taxon>
        <taxon>Roseiterribacter</taxon>
    </lineage>
</organism>
<keyword evidence="2" id="KW-1185">Reference proteome</keyword>
<accession>A0A8S8XFF0</accession>
<dbReference type="EMBL" id="BOPV01000001">
    <property type="protein sequence ID" value="GIL40691.1"/>
    <property type="molecule type" value="Genomic_DNA"/>
</dbReference>
<proteinExistence type="predicted"/>
<protein>
    <submittedName>
        <fullName evidence="1">Uncharacterized protein</fullName>
    </submittedName>
</protein>
<name>A0A8S8XFF0_9PROT</name>
<comment type="caution">
    <text evidence="1">The sequence shown here is derived from an EMBL/GenBank/DDBJ whole genome shotgun (WGS) entry which is preliminary data.</text>
</comment>